<name>A0ABW1TTN7_9BURK</name>
<sequence>MNAQLLNIGCDGFRGLPPEYTSKVFSNARVLQRYALTGLAPPLLRGQNFALLYTSETDAPQALFQLAVTELGAQVAHVHLDLSDLAVPQDVQKIAYMLGRLYDAVECLGLPSDYVRQLAYGADVPVFDGLSSPMHPTAGIAACLGDDNPEADKRRFVLQAVLLHAMDMEL</sequence>
<dbReference type="Pfam" id="PF02729">
    <property type="entry name" value="OTCace_N"/>
    <property type="match status" value="1"/>
</dbReference>
<proteinExistence type="predicted"/>
<protein>
    <submittedName>
        <fullName evidence="3">Ornithine carbamoyltransferase</fullName>
    </submittedName>
</protein>
<comment type="caution">
    <text evidence="3">The sequence shown here is derived from an EMBL/GenBank/DDBJ whole genome shotgun (WGS) entry which is preliminary data.</text>
</comment>
<dbReference type="InterPro" id="IPR006132">
    <property type="entry name" value="Asp/Orn_carbamoyltranf_P-bd"/>
</dbReference>
<dbReference type="Gene3D" id="3.40.50.1370">
    <property type="entry name" value="Aspartate/ornithine carbamoyltransferase"/>
    <property type="match status" value="1"/>
</dbReference>
<reference evidence="4" key="1">
    <citation type="journal article" date="2019" name="Int. J. Syst. Evol. Microbiol.">
        <title>The Global Catalogue of Microorganisms (GCM) 10K type strain sequencing project: providing services to taxonomists for standard genome sequencing and annotation.</title>
        <authorList>
            <consortium name="The Broad Institute Genomics Platform"/>
            <consortium name="The Broad Institute Genome Sequencing Center for Infectious Disease"/>
            <person name="Wu L."/>
            <person name="Ma J."/>
        </authorList>
    </citation>
    <scope>NUCLEOTIDE SEQUENCE [LARGE SCALE GENOMIC DNA]</scope>
    <source>
        <strain evidence="4">CCUG 39402</strain>
    </source>
</reference>
<evidence type="ECO:0000313" key="3">
    <source>
        <dbReference type="EMBL" id="MFC6280966.1"/>
    </source>
</evidence>
<evidence type="ECO:0000259" key="2">
    <source>
        <dbReference type="Pfam" id="PF02729"/>
    </source>
</evidence>
<accession>A0ABW1TTN7</accession>
<dbReference type="SUPFAM" id="SSF53671">
    <property type="entry name" value="Aspartate/ornithine carbamoyltransferase"/>
    <property type="match status" value="1"/>
</dbReference>
<keyword evidence="4" id="KW-1185">Reference proteome</keyword>
<dbReference type="EMBL" id="JBHSRS010000015">
    <property type="protein sequence ID" value="MFC6280966.1"/>
    <property type="molecule type" value="Genomic_DNA"/>
</dbReference>
<dbReference type="InterPro" id="IPR036901">
    <property type="entry name" value="Asp/Orn_carbamoylTrfase_sf"/>
</dbReference>
<feature type="domain" description="Aspartate/ornithine carbamoyltransferase carbamoyl-P binding" evidence="2">
    <location>
        <begin position="16"/>
        <end position="140"/>
    </location>
</feature>
<gene>
    <name evidence="3" type="ORF">ACFQND_06950</name>
</gene>
<evidence type="ECO:0000313" key="4">
    <source>
        <dbReference type="Proteomes" id="UP001596270"/>
    </source>
</evidence>
<keyword evidence="1" id="KW-0808">Transferase</keyword>
<dbReference type="RefSeq" id="WP_371436082.1">
    <property type="nucleotide sequence ID" value="NZ_JBHSRS010000015.1"/>
</dbReference>
<dbReference type="Proteomes" id="UP001596270">
    <property type="component" value="Unassembled WGS sequence"/>
</dbReference>
<evidence type="ECO:0000256" key="1">
    <source>
        <dbReference type="ARBA" id="ARBA00022679"/>
    </source>
</evidence>
<organism evidence="3 4">
    <name type="scientific">Polaromonas aquatica</name>
    <dbReference type="NCBI Taxonomy" id="332657"/>
    <lineage>
        <taxon>Bacteria</taxon>
        <taxon>Pseudomonadati</taxon>
        <taxon>Pseudomonadota</taxon>
        <taxon>Betaproteobacteria</taxon>
        <taxon>Burkholderiales</taxon>
        <taxon>Comamonadaceae</taxon>
        <taxon>Polaromonas</taxon>
    </lineage>
</organism>